<feature type="non-terminal residue" evidence="1">
    <location>
        <position position="705"/>
    </location>
</feature>
<dbReference type="AlphaFoldDB" id="A0AAJ0HQN2"/>
<reference evidence="1" key="2">
    <citation type="submission" date="2023-06" db="EMBL/GenBank/DDBJ databases">
        <authorList>
            <consortium name="Lawrence Berkeley National Laboratory"/>
            <person name="Haridas S."/>
            <person name="Hensen N."/>
            <person name="Bonometti L."/>
            <person name="Westerberg I."/>
            <person name="Brannstrom I.O."/>
            <person name="Guillou S."/>
            <person name="Cros-Aarteil S."/>
            <person name="Calhoun S."/>
            <person name="Kuo A."/>
            <person name="Mondo S."/>
            <person name="Pangilinan J."/>
            <person name="Riley R."/>
            <person name="Labutti K."/>
            <person name="Andreopoulos B."/>
            <person name="Lipzen A."/>
            <person name="Chen C."/>
            <person name="Yanf M."/>
            <person name="Daum C."/>
            <person name="Ng V."/>
            <person name="Clum A."/>
            <person name="Steindorff A."/>
            <person name="Ohm R."/>
            <person name="Martin F."/>
            <person name="Silar P."/>
            <person name="Natvig D."/>
            <person name="Lalanne C."/>
            <person name="Gautier V."/>
            <person name="Ament-Velasquez S.L."/>
            <person name="Kruys A."/>
            <person name="Hutchinson M.I."/>
            <person name="Powell A.J."/>
            <person name="Barry K."/>
            <person name="Miller A.N."/>
            <person name="Grigoriev I.V."/>
            <person name="Debuchy R."/>
            <person name="Gladieux P."/>
            <person name="Thoren M.H."/>
            <person name="Johannesson H."/>
        </authorList>
    </citation>
    <scope>NUCLEOTIDE SEQUENCE</scope>
    <source>
        <strain evidence="1">CBS 955.72</strain>
    </source>
</reference>
<proteinExistence type="predicted"/>
<dbReference type="EMBL" id="JAUIQD010000002">
    <property type="protein sequence ID" value="KAK3359383.1"/>
    <property type="molecule type" value="Genomic_DNA"/>
</dbReference>
<dbReference type="Proteomes" id="UP001275084">
    <property type="component" value="Unassembled WGS sequence"/>
</dbReference>
<accession>A0AAJ0HQN2</accession>
<feature type="non-terminal residue" evidence="1">
    <location>
        <position position="1"/>
    </location>
</feature>
<protein>
    <recommendedName>
        <fullName evidence="3">Pentatricopeptide repeat domain-containing protein</fullName>
    </recommendedName>
</protein>
<reference evidence="1" key="1">
    <citation type="journal article" date="2023" name="Mol. Phylogenet. Evol.">
        <title>Genome-scale phylogeny and comparative genomics of the fungal order Sordariales.</title>
        <authorList>
            <person name="Hensen N."/>
            <person name="Bonometti L."/>
            <person name="Westerberg I."/>
            <person name="Brannstrom I.O."/>
            <person name="Guillou S."/>
            <person name="Cros-Aarteil S."/>
            <person name="Calhoun S."/>
            <person name="Haridas S."/>
            <person name="Kuo A."/>
            <person name="Mondo S."/>
            <person name="Pangilinan J."/>
            <person name="Riley R."/>
            <person name="LaButti K."/>
            <person name="Andreopoulos B."/>
            <person name="Lipzen A."/>
            <person name="Chen C."/>
            <person name="Yan M."/>
            <person name="Daum C."/>
            <person name="Ng V."/>
            <person name="Clum A."/>
            <person name="Steindorff A."/>
            <person name="Ohm R.A."/>
            <person name="Martin F."/>
            <person name="Silar P."/>
            <person name="Natvig D.O."/>
            <person name="Lalanne C."/>
            <person name="Gautier V."/>
            <person name="Ament-Velasquez S.L."/>
            <person name="Kruys A."/>
            <person name="Hutchinson M.I."/>
            <person name="Powell A.J."/>
            <person name="Barry K."/>
            <person name="Miller A.N."/>
            <person name="Grigoriev I.V."/>
            <person name="Debuchy R."/>
            <person name="Gladieux P."/>
            <person name="Hiltunen Thoren M."/>
            <person name="Johannesson H."/>
        </authorList>
    </citation>
    <scope>NUCLEOTIDE SEQUENCE</scope>
    <source>
        <strain evidence="1">CBS 955.72</strain>
    </source>
</reference>
<organism evidence="1 2">
    <name type="scientific">Lasiosphaeria hispida</name>
    <dbReference type="NCBI Taxonomy" id="260671"/>
    <lineage>
        <taxon>Eukaryota</taxon>
        <taxon>Fungi</taxon>
        <taxon>Dikarya</taxon>
        <taxon>Ascomycota</taxon>
        <taxon>Pezizomycotina</taxon>
        <taxon>Sordariomycetes</taxon>
        <taxon>Sordariomycetidae</taxon>
        <taxon>Sordariales</taxon>
        <taxon>Lasiosphaeriaceae</taxon>
        <taxon>Lasiosphaeria</taxon>
    </lineage>
</organism>
<comment type="caution">
    <text evidence="1">The sequence shown here is derived from an EMBL/GenBank/DDBJ whole genome shotgun (WGS) entry which is preliminary data.</text>
</comment>
<evidence type="ECO:0008006" key="3">
    <source>
        <dbReference type="Google" id="ProtNLM"/>
    </source>
</evidence>
<name>A0AAJ0HQN2_9PEZI</name>
<keyword evidence="2" id="KW-1185">Reference proteome</keyword>
<evidence type="ECO:0000313" key="1">
    <source>
        <dbReference type="EMBL" id="KAK3359383.1"/>
    </source>
</evidence>
<evidence type="ECO:0000313" key="2">
    <source>
        <dbReference type="Proteomes" id="UP001275084"/>
    </source>
</evidence>
<dbReference type="SUPFAM" id="SSF140860">
    <property type="entry name" value="Pseudo ankyrin repeat-like"/>
    <property type="match status" value="1"/>
</dbReference>
<sequence length="705" mass="81043">WHWLSLSKERLAFESDFLTPPDPSSASIRLVDLPENENDIDLWLCILDFRMPDGLTGVCQVMDELMKRKTLHEVQGRTAERFWGTLLSVALNFHYRHGYLLESIWAYAQWLYGKHGKRWPDIYWHSIDHFANRAQQKYLKLWHSRLGPNFGPDATTFELLIKRLLVYNNHTPNETARLRRDKSAKWLYQASSHRNLYDAVIPFLYERGLSNTAAVWRNRLIRNHDLPRSLASRTFLRFLLAYEPKTELTTAETLVRDSKSPRIEGGKEATNGQGQSMRYLMNKVHGQTFGIREKAYNDELGARWFASTWVSLDFVIDSICALGFTSIGPLSLQSLALRETDTEGVIRRINQLEKAGIGLGTSTYATALRNWAAAGNEDMLQRILYSDMHPDVYDDGHLQRHVMREAISTGDWSQYRLLFEARLSLLTQLITEASNQLLMICLEASNRTLTAKIIGAMQDKEIELFPRSVAAISKHITRNVSPARGADNSEAAFYGHMCCQVIGLQFPPSVEALRIVLEKLGRSRSMEDFLKLATKYIDYYHQCDLQHRNTHFHIVDVPPRLRESAAKDGIQVMPHQLDIQHKLHPVQQLFNKKMHAGLIRWTFLQDLVNPHQDPQEMVTPTLPNSLHFTTGIRILALLRRSSVDIDRKDVARIVMYNLAKLTRSGKLRSLCPDSVADLLSPKARKGWILKAARDMCHHAWGERFL</sequence>
<gene>
    <name evidence="1" type="ORF">B0T25DRAFT_427458</name>
</gene>